<dbReference type="GO" id="GO:0003729">
    <property type="term" value="F:mRNA binding"/>
    <property type="evidence" value="ECO:0007669"/>
    <property type="project" value="TreeGrafter"/>
</dbReference>
<dbReference type="HOGENOM" id="CLU_110381_1_0_1"/>
<evidence type="ECO:0000256" key="1">
    <source>
        <dbReference type="ARBA" id="ARBA00009254"/>
    </source>
</evidence>
<dbReference type="EMBL" id="FR824292">
    <property type="protein sequence ID" value="CCA24577.1"/>
    <property type="molecule type" value="Genomic_DNA"/>
</dbReference>
<organism evidence="4">
    <name type="scientific">Albugo laibachii Nc14</name>
    <dbReference type="NCBI Taxonomy" id="890382"/>
    <lineage>
        <taxon>Eukaryota</taxon>
        <taxon>Sar</taxon>
        <taxon>Stramenopiles</taxon>
        <taxon>Oomycota</taxon>
        <taxon>Peronosporomycetes</taxon>
        <taxon>Albuginales</taxon>
        <taxon>Albuginaceae</taxon>
        <taxon>Albugo</taxon>
    </lineage>
</organism>
<proteinExistence type="inferred from homology"/>
<dbReference type="InterPro" id="IPR045059">
    <property type="entry name" value="Ribosomal_uL29_euk"/>
</dbReference>
<dbReference type="SUPFAM" id="SSF46561">
    <property type="entry name" value="Ribosomal protein L29 (L29p)"/>
    <property type="match status" value="1"/>
</dbReference>
<name>F0WT89_9STRA</name>
<dbReference type="PANTHER" id="PTHR45722">
    <property type="entry name" value="60S RIBOSOMAL PROTEIN L35"/>
    <property type="match status" value="1"/>
</dbReference>
<dbReference type="GO" id="GO:0000463">
    <property type="term" value="P:maturation of LSU-rRNA from tricistronic rRNA transcript (SSU-rRNA, 5.8S rRNA, LSU-rRNA)"/>
    <property type="evidence" value="ECO:0007669"/>
    <property type="project" value="InterPro"/>
</dbReference>
<dbReference type="PANTHER" id="PTHR45722:SF2">
    <property type="entry name" value="LARGE RIBOSOMAL SUBUNIT PROTEIN UL29-RELATED"/>
    <property type="match status" value="1"/>
</dbReference>
<dbReference type="NCBIfam" id="TIGR00012">
    <property type="entry name" value="L29"/>
    <property type="match status" value="1"/>
</dbReference>
<keyword evidence="3" id="KW-0687">Ribonucleoprotein</keyword>
<dbReference type="GO" id="GO:0003735">
    <property type="term" value="F:structural constituent of ribosome"/>
    <property type="evidence" value="ECO:0007669"/>
    <property type="project" value="InterPro"/>
</dbReference>
<comment type="similarity">
    <text evidence="1">Belongs to the universal ribosomal protein uL29 family.</text>
</comment>
<dbReference type="InterPro" id="IPR018254">
    <property type="entry name" value="Ribosomal_uL29_CS"/>
</dbReference>
<dbReference type="Gene3D" id="6.10.250.3450">
    <property type="match status" value="1"/>
</dbReference>
<dbReference type="FunFam" id="6.10.250.3450:FF:000001">
    <property type="entry name" value="60S ribosomal protein L35"/>
    <property type="match status" value="1"/>
</dbReference>
<sequence length="166" mass="19489">MNSRAAWFKEFRFAAFIIQRENSRQIDKATYLSEAYSSLYNFVMAPIKAHELRSKSKTELLRQLDDFQQELAQFRVLNVTAGPSNKLSKIKGIRKSIARVLTVYNQMQKAKLRQALGSKKHVPLDLRRKKTRAMRRALTKHEKSIKTVKQQKKEAYFPQRRYALKA</sequence>
<dbReference type="AlphaFoldDB" id="F0WT89"/>
<dbReference type="FunFam" id="1.10.287.310:FF:000002">
    <property type="entry name" value="60S ribosomal protein L35"/>
    <property type="match status" value="1"/>
</dbReference>
<accession>F0WT89</accession>
<evidence type="ECO:0000256" key="3">
    <source>
        <dbReference type="ARBA" id="ARBA00023274"/>
    </source>
</evidence>
<dbReference type="Pfam" id="PF00831">
    <property type="entry name" value="Ribosomal_L29"/>
    <property type="match status" value="1"/>
</dbReference>
<dbReference type="PROSITE" id="PS00579">
    <property type="entry name" value="RIBOSOMAL_L29"/>
    <property type="match status" value="1"/>
</dbReference>
<evidence type="ECO:0000313" key="4">
    <source>
        <dbReference type="EMBL" id="CCA24577.1"/>
    </source>
</evidence>
<reference evidence="4" key="1">
    <citation type="journal article" date="2011" name="PLoS Biol.">
        <title>Gene gain and loss during evolution of obligate parasitism in the white rust pathogen of Arabidopsis thaliana.</title>
        <authorList>
            <person name="Kemen E."/>
            <person name="Gardiner A."/>
            <person name="Schultz-Larsen T."/>
            <person name="Kemen A.C."/>
            <person name="Balmuth A.L."/>
            <person name="Robert-Seilaniantz A."/>
            <person name="Bailey K."/>
            <person name="Holub E."/>
            <person name="Studholme D.J."/>
            <person name="Maclean D."/>
            <person name="Jones J.D."/>
        </authorList>
    </citation>
    <scope>NUCLEOTIDE SEQUENCE</scope>
</reference>
<evidence type="ECO:0000256" key="2">
    <source>
        <dbReference type="ARBA" id="ARBA00022980"/>
    </source>
</evidence>
<keyword evidence="2" id="KW-0689">Ribosomal protein</keyword>
<dbReference type="CDD" id="cd00427">
    <property type="entry name" value="Ribosomal_L29_HIP"/>
    <property type="match status" value="1"/>
</dbReference>
<dbReference type="HAMAP" id="MF_00374">
    <property type="entry name" value="Ribosomal_uL29"/>
    <property type="match status" value="1"/>
</dbReference>
<dbReference type="GO" id="GO:0022625">
    <property type="term" value="C:cytosolic large ribosomal subunit"/>
    <property type="evidence" value="ECO:0007669"/>
    <property type="project" value="InterPro"/>
</dbReference>
<dbReference type="InterPro" id="IPR036049">
    <property type="entry name" value="Ribosomal_uL29_sf"/>
</dbReference>
<dbReference type="GO" id="GO:0006412">
    <property type="term" value="P:translation"/>
    <property type="evidence" value="ECO:0007669"/>
    <property type="project" value="InterPro"/>
</dbReference>
<dbReference type="InterPro" id="IPR001854">
    <property type="entry name" value="Ribosomal_uL29"/>
</dbReference>
<protein>
    <submittedName>
        <fullName evidence="4">AlNc14C247G9574 protein</fullName>
    </submittedName>
</protein>
<gene>
    <name evidence="4" type="primary">AlNc14C247G9574</name>
    <name evidence="4" type="ORF">ALNC14_107210</name>
</gene>
<dbReference type="Gene3D" id="1.10.287.310">
    <property type="match status" value="1"/>
</dbReference>
<reference evidence="4" key="2">
    <citation type="submission" date="2011-02" db="EMBL/GenBank/DDBJ databases">
        <authorList>
            <person name="MacLean D."/>
        </authorList>
    </citation>
    <scope>NUCLEOTIDE SEQUENCE</scope>
</reference>